<evidence type="ECO:0000313" key="5">
    <source>
        <dbReference type="EMBL" id="OHA03203.1"/>
    </source>
</evidence>
<dbReference type="Gene3D" id="1.10.8.60">
    <property type="match status" value="1"/>
</dbReference>
<dbReference type="InterPro" id="IPR027417">
    <property type="entry name" value="P-loop_NTPase"/>
</dbReference>
<dbReference type="PANTHER" id="PTHR32071">
    <property type="entry name" value="TRANSCRIPTIONAL REGULATORY PROTEIN"/>
    <property type="match status" value="1"/>
</dbReference>
<evidence type="ECO:0000256" key="3">
    <source>
        <dbReference type="SAM" id="MobiDB-lite"/>
    </source>
</evidence>
<dbReference type="PROSITE" id="PS00675">
    <property type="entry name" value="SIGMA54_INTERACT_1"/>
    <property type="match status" value="1"/>
</dbReference>
<gene>
    <name evidence="5" type="ORF">A3C92_01665</name>
</gene>
<dbReference type="Gene3D" id="3.40.50.300">
    <property type="entry name" value="P-loop containing nucleotide triphosphate hydrolases"/>
    <property type="match status" value="1"/>
</dbReference>
<dbReference type="Pfam" id="PF00158">
    <property type="entry name" value="Sigma54_activat"/>
    <property type="match status" value="1"/>
</dbReference>
<name>A0A1G2KUY3_9BACT</name>
<keyword evidence="1" id="KW-0547">Nucleotide-binding</keyword>
<evidence type="ECO:0000313" key="6">
    <source>
        <dbReference type="Proteomes" id="UP000177177"/>
    </source>
</evidence>
<comment type="caution">
    <text evidence="5">The sequence shown here is derived from an EMBL/GenBank/DDBJ whole genome shotgun (WGS) entry which is preliminary data.</text>
</comment>
<dbReference type="GO" id="GO:0005524">
    <property type="term" value="F:ATP binding"/>
    <property type="evidence" value="ECO:0007669"/>
    <property type="project" value="UniProtKB-KW"/>
</dbReference>
<protein>
    <recommendedName>
        <fullName evidence="4">Sigma-54 factor interaction domain-containing protein</fullName>
    </recommendedName>
</protein>
<dbReference type="InterPro" id="IPR009057">
    <property type="entry name" value="Homeodomain-like_sf"/>
</dbReference>
<dbReference type="AlphaFoldDB" id="A0A1G2KUY3"/>
<dbReference type="CDD" id="cd00009">
    <property type="entry name" value="AAA"/>
    <property type="match status" value="1"/>
</dbReference>
<dbReference type="SUPFAM" id="SSF46689">
    <property type="entry name" value="Homeodomain-like"/>
    <property type="match status" value="1"/>
</dbReference>
<dbReference type="GO" id="GO:0006355">
    <property type="term" value="P:regulation of DNA-templated transcription"/>
    <property type="evidence" value="ECO:0007669"/>
    <property type="project" value="InterPro"/>
</dbReference>
<evidence type="ECO:0000256" key="2">
    <source>
        <dbReference type="ARBA" id="ARBA00022840"/>
    </source>
</evidence>
<dbReference type="PROSITE" id="PS50045">
    <property type="entry name" value="SIGMA54_INTERACT_4"/>
    <property type="match status" value="1"/>
</dbReference>
<dbReference type="Gene3D" id="1.10.10.60">
    <property type="entry name" value="Homeodomain-like"/>
    <property type="match status" value="1"/>
</dbReference>
<sequence>MRYSPISKTHINNQSHEDTVMQHPAHGNDGSGKCSPFLKHSFIADSHEMRQVGALIRRFAENDFPVVIQGDTGTGKEVVASEIHRISQRSDGPMVVIDCTTIPESLFESELFGYEIGAFTGGGKRRAGLCEAAEGGTLVLDEIADMPPQLQAKLLRFIECGTIRRVGGRKDFLLDVRCIALAQKPLAALAAQGLFRNDLWQRLNVFSIQIPPLRERHADILPLFEYFLKQDPLRAKPLNERAKRLLLTYDWPGNARELRNATTRALWTSTTDEFMPEDFGLPSATAYLFSAAEARGGPWQPLADIERDAREHVVTYILDALDACGNNIAETARHLCVSREALSSRLGRIDPSRRRA</sequence>
<dbReference type="InterPro" id="IPR025662">
    <property type="entry name" value="Sigma_54_int_dom_ATP-bd_1"/>
</dbReference>
<feature type="domain" description="Sigma-54 factor interaction" evidence="4">
    <location>
        <begin position="42"/>
        <end position="267"/>
    </location>
</feature>
<dbReference type="InterPro" id="IPR002078">
    <property type="entry name" value="Sigma_54_int"/>
</dbReference>
<evidence type="ECO:0000256" key="1">
    <source>
        <dbReference type="ARBA" id="ARBA00022741"/>
    </source>
</evidence>
<keyword evidence="2" id="KW-0067">ATP-binding</keyword>
<dbReference type="InterPro" id="IPR058031">
    <property type="entry name" value="AAA_lid_NorR"/>
</dbReference>
<accession>A0A1G2KUY3</accession>
<reference evidence="5 6" key="1">
    <citation type="journal article" date="2016" name="Nat. Commun.">
        <title>Thousands of microbial genomes shed light on interconnected biogeochemical processes in an aquifer system.</title>
        <authorList>
            <person name="Anantharaman K."/>
            <person name="Brown C.T."/>
            <person name="Hug L.A."/>
            <person name="Sharon I."/>
            <person name="Castelle C.J."/>
            <person name="Probst A.J."/>
            <person name="Thomas B.C."/>
            <person name="Singh A."/>
            <person name="Wilkins M.J."/>
            <person name="Karaoz U."/>
            <person name="Brodie E.L."/>
            <person name="Williams K.H."/>
            <person name="Hubbard S.S."/>
            <person name="Banfield J.F."/>
        </authorList>
    </citation>
    <scope>NUCLEOTIDE SEQUENCE [LARGE SCALE GENOMIC DNA]</scope>
</reference>
<dbReference type="SMART" id="SM00382">
    <property type="entry name" value="AAA"/>
    <property type="match status" value="1"/>
</dbReference>
<dbReference type="Proteomes" id="UP000177177">
    <property type="component" value="Unassembled WGS sequence"/>
</dbReference>
<dbReference type="EMBL" id="MHQN01000022">
    <property type="protein sequence ID" value="OHA03203.1"/>
    <property type="molecule type" value="Genomic_DNA"/>
</dbReference>
<proteinExistence type="predicted"/>
<dbReference type="InterPro" id="IPR003593">
    <property type="entry name" value="AAA+_ATPase"/>
</dbReference>
<evidence type="ECO:0000259" key="4">
    <source>
        <dbReference type="PROSITE" id="PS50045"/>
    </source>
</evidence>
<feature type="region of interest" description="Disordered" evidence="3">
    <location>
        <begin position="1"/>
        <end position="31"/>
    </location>
</feature>
<dbReference type="Pfam" id="PF25601">
    <property type="entry name" value="AAA_lid_14"/>
    <property type="match status" value="1"/>
</dbReference>
<organism evidence="5 6">
    <name type="scientific">Candidatus Sungbacteria bacterium RIFCSPHIGHO2_02_FULL_53_17</name>
    <dbReference type="NCBI Taxonomy" id="1802275"/>
    <lineage>
        <taxon>Bacteria</taxon>
        <taxon>Candidatus Sungiibacteriota</taxon>
    </lineage>
</organism>
<dbReference type="FunFam" id="3.40.50.300:FF:000006">
    <property type="entry name" value="DNA-binding transcriptional regulator NtrC"/>
    <property type="match status" value="1"/>
</dbReference>
<feature type="compositionally biased region" description="Polar residues" evidence="3">
    <location>
        <begin position="1"/>
        <end position="14"/>
    </location>
</feature>
<dbReference type="SUPFAM" id="SSF52540">
    <property type="entry name" value="P-loop containing nucleoside triphosphate hydrolases"/>
    <property type="match status" value="1"/>
</dbReference>